<dbReference type="Proteomes" id="UP000218784">
    <property type="component" value="Unassembled WGS sequence"/>
</dbReference>
<sequence>MGATPVKKRIGAIQALLAYASKEGWIVSNVGAGVSVEGAGRAKTPRRSFQSEEVTTLFGSDIFLQPKLLLHRKTKVSDLTLYWLFLIGVTSGARLEEIGQAHVADIRRRDGVLHIDIDVYVANDGTSDQIQGKSIKNDDSRRLVPIHDRVMEIGFERYVYGLRNAGLPLLFPDLAPNGFFERYVYGLRNAGLPLLFPDLAPNGFSKVTQEASRRANRLIDAVVTDDPRLVFHSFRHTFKDVGREADIQERILDQLCGHSPTSVGGAYGSGVGLPSLKRNLDKLAFDAVDWNAIVTAAAFIDWDDVIGKLKARVTDS</sequence>
<dbReference type="GO" id="GO:0003677">
    <property type="term" value="F:DNA binding"/>
    <property type="evidence" value="ECO:0007669"/>
    <property type="project" value="InterPro"/>
</dbReference>
<dbReference type="GO" id="GO:0015074">
    <property type="term" value="P:DNA integration"/>
    <property type="evidence" value="ECO:0007669"/>
    <property type="project" value="InterPro"/>
</dbReference>
<comment type="caution">
    <text evidence="2">The sequence shown here is derived from an EMBL/GenBank/DDBJ whole genome shotgun (WGS) entry which is preliminary data.</text>
</comment>
<organism evidence="2 3">
    <name type="scientific">Sphingomonas ginsenosidimutans</name>
    <dbReference type="NCBI Taxonomy" id="862134"/>
    <lineage>
        <taxon>Bacteria</taxon>
        <taxon>Pseudomonadati</taxon>
        <taxon>Pseudomonadota</taxon>
        <taxon>Alphaproteobacteria</taxon>
        <taxon>Sphingomonadales</taxon>
        <taxon>Sphingomonadaceae</taxon>
        <taxon>Sphingomonas</taxon>
    </lineage>
</organism>
<dbReference type="AlphaFoldDB" id="A0A2A4HW77"/>
<keyword evidence="3" id="KW-1185">Reference proteome</keyword>
<dbReference type="InterPro" id="IPR013762">
    <property type="entry name" value="Integrase-like_cat_sf"/>
</dbReference>
<dbReference type="Gene3D" id="1.10.443.10">
    <property type="entry name" value="Intergrase catalytic core"/>
    <property type="match status" value="1"/>
</dbReference>
<evidence type="ECO:0000256" key="1">
    <source>
        <dbReference type="ARBA" id="ARBA00023172"/>
    </source>
</evidence>
<gene>
    <name evidence="2" type="ORF">COA17_13825</name>
</gene>
<evidence type="ECO:0000313" key="2">
    <source>
        <dbReference type="EMBL" id="PCG08149.1"/>
    </source>
</evidence>
<evidence type="ECO:0000313" key="3">
    <source>
        <dbReference type="Proteomes" id="UP000218784"/>
    </source>
</evidence>
<proteinExistence type="predicted"/>
<protein>
    <submittedName>
        <fullName evidence="2">Uncharacterized protein</fullName>
    </submittedName>
</protein>
<reference evidence="2 3" key="1">
    <citation type="submission" date="2017-09" db="EMBL/GenBank/DDBJ databases">
        <title>Sphingomonas ginsenosidimutans KACC 14949, whole genome shotgun sequence.</title>
        <authorList>
            <person name="Feng G."/>
            <person name="Zhu H."/>
        </authorList>
    </citation>
    <scope>NUCLEOTIDE SEQUENCE [LARGE SCALE GENOMIC DNA]</scope>
    <source>
        <strain evidence="2 3">KACC 14949</strain>
    </source>
</reference>
<dbReference type="GO" id="GO:0006310">
    <property type="term" value="P:DNA recombination"/>
    <property type="evidence" value="ECO:0007669"/>
    <property type="project" value="UniProtKB-KW"/>
</dbReference>
<dbReference type="CDD" id="cd01184">
    <property type="entry name" value="INT_C_like_1"/>
    <property type="match status" value="1"/>
</dbReference>
<name>A0A2A4HW77_9SPHN</name>
<dbReference type="SUPFAM" id="SSF56349">
    <property type="entry name" value="DNA breaking-rejoining enzymes"/>
    <property type="match status" value="1"/>
</dbReference>
<dbReference type="EMBL" id="NWVD01000007">
    <property type="protein sequence ID" value="PCG08149.1"/>
    <property type="molecule type" value="Genomic_DNA"/>
</dbReference>
<keyword evidence="1" id="KW-0233">DNA recombination</keyword>
<dbReference type="InterPro" id="IPR011010">
    <property type="entry name" value="DNA_brk_join_enz"/>
</dbReference>
<accession>A0A2A4HW77</accession>